<dbReference type="GO" id="GO:0007165">
    <property type="term" value="P:signal transduction"/>
    <property type="evidence" value="ECO:0000318"/>
    <property type="project" value="GO_Central"/>
</dbReference>
<sequence length="376" mass="41818">MWFLGFSTRWRHLWIMGAILLVILVTMILKKFALYLEAQASKCADQEKLHREGKSNNDHQQPSRKSCSLCCNIGVVTRTYALEELKMATSDFRIRIGVGATSFVYLAELGDGKFGAVKRVMEQRGGSKKVFLDEVSVLLRISHPNLVGLLGFCLEKAGEQLLLLEYVPNKSLFDRMHTYHGQSSGILSWSNRLSIALDIARALDYLHSQADPPIIHRDVKSSNILLIDNNQAKLADFGLCKLGYDKPGCQNPTIIKGSFGYVDTNYLKTGLVSPKSDVYSFGVLLLELITGLKSTQGSVTLADWTEECRKHHDVEVLAKMLDPKLNGDANLEQLKVLTDLANAALLENSEGRPDMSQIVDRISSCMEPQPHPSLPV</sequence>
<dbReference type="Gene3D" id="3.30.200.20">
    <property type="entry name" value="Phosphorylase Kinase, domain 1"/>
    <property type="match status" value="1"/>
</dbReference>
<dbReference type="SUPFAM" id="SSF56112">
    <property type="entry name" value="Protein kinase-like (PK-like)"/>
    <property type="match status" value="1"/>
</dbReference>
<dbReference type="PANTHER" id="PTHR47982:SF55">
    <property type="entry name" value="PROTEIN KINASE DOMAIN-CONTAINING PROTEIN"/>
    <property type="match status" value="1"/>
</dbReference>
<evidence type="ECO:0000256" key="10">
    <source>
        <dbReference type="ARBA" id="ARBA00022989"/>
    </source>
</evidence>
<evidence type="ECO:0000259" key="15">
    <source>
        <dbReference type="PROSITE" id="PS50011"/>
    </source>
</evidence>
<keyword evidence="10 14" id="KW-1133">Transmembrane helix</keyword>
<dbReference type="EC" id="2.7.11.1" evidence="2"/>
<dbReference type="PROSITE" id="PS00108">
    <property type="entry name" value="PROTEIN_KINASE_ST"/>
    <property type="match status" value="1"/>
</dbReference>
<dbReference type="GO" id="GO:0004672">
    <property type="term" value="F:protein kinase activity"/>
    <property type="evidence" value="ECO:0000318"/>
    <property type="project" value="GO_Central"/>
</dbReference>
<dbReference type="Proteomes" id="UP000026915">
    <property type="component" value="Chromosome 3"/>
</dbReference>
<gene>
    <name evidence="16" type="ORF">TCM_016701</name>
</gene>
<evidence type="ECO:0000256" key="9">
    <source>
        <dbReference type="ARBA" id="ARBA00022840"/>
    </source>
</evidence>
<dbReference type="InterPro" id="IPR011009">
    <property type="entry name" value="Kinase-like_dom_sf"/>
</dbReference>
<evidence type="ECO:0000256" key="7">
    <source>
        <dbReference type="ARBA" id="ARBA00022741"/>
    </source>
</evidence>
<organism evidence="16 17">
    <name type="scientific">Theobroma cacao</name>
    <name type="common">Cacao</name>
    <name type="synonym">Cocoa</name>
    <dbReference type="NCBI Taxonomy" id="3641"/>
    <lineage>
        <taxon>Eukaryota</taxon>
        <taxon>Viridiplantae</taxon>
        <taxon>Streptophyta</taxon>
        <taxon>Embryophyta</taxon>
        <taxon>Tracheophyta</taxon>
        <taxon>Spermatophyta</taxon>
        <taxon>Magnoliopsida</taxon>
        <taxon>eudicotyledons</taxon>
        <taxon>Gunneridae</taxon>
        <taxon>Pentapetalae</taxon>
        <taxon>rosids</taxon>
        <taxon>malvids</taxon>
        <taxon>Malvales</taxon>
        <taxon>Malvaceae</taxon>
        <taxon>Byttnerioideae</taxon>
        <taxon>Theobroma</taxon>
    </lineage>
</organism>
<accession>A0A061GE97</accession>
<evidence type="ECO:0000256" key="2">
    <source>
        <dbReference type="ARBA" id="ARBA00012513"/>
    </source>
</evidence>
<dbReference type="HOGENOM" id="CLU_000288_21_4_1"/>
<keyword evidence="11 14" id="KW-0472">Membrane</keyword>
<comment type="catalytic activity">
    <reaction evidence="13">
        <text>L-seryl-[protein] + ATP = O-phospho-L-seryl-[protein] + ADP + H(+)</text>
        <dbReference type="Rhea" id="RHEA:17989"/>
        <dbReference type="Rhea" id="RHEA-COMP:9863"/>
        <dbReference type="Rhea" id="RHEA-COMP:11604"/>
        <dbReference type="ChEBI" id="CHEBI:15378"/>
        <dbReference type="ChEBI" id="CHEBI:29999"/>
        <dbReference type="ChEBI" id="CHEBI:30616"/>
        <dbReference type="ChEBI" id="CHEBI:83421"/>
        <dbReference type="ChEBI" id="CHEBI:456216"/>
        <dbReference type="EC" id="2.7.11.1"/>
    </reaction>
</comment>
<keyword evidence="17" id="KW-1185">Reference proteome</keyword>
<keyword evidence="8 16" id="KW-0418">Kinase</keyword>
<dbReference type="PROSITE" id="PS50011">
    <property type="entry name" value="PROTEIN_KINASE_DOM"/>
    <property type="match status" value="1"/>
</dbReference>
<evidence type="ECO:0000256" key="1">
    <source>
        <dbReference type="ARBA" id="ARBA00004162"/>
    </source>
</evidence>
<dbReference type="OMA" id="HSQADPP"/>
<evidence type="ECO:0000256" key="12">
    <source>
        <dbReference type="ARBA" id="ARBA00047899"/>
    </source>
</evidence>
<dbReference type="InterPro" id="IPR047117">
    <property type="entry name" value="PERK1-13-like"/>
</dbReference>
<dbReference type="SMART" id="SM00220">
    <property type="entry name" value="S_TKc"/>
    <property type="match status" value="1"/>
</dbReference>
<feature type="domain" description="Protein kinase" evidence="15">
    <location>
        <begin position="90"/>
        <end position="374"/>
    </location>
</feature>
<dbReference type="Gramene" id="EOY25369">
    <property type="protein sequence ID" value="EOY25369"/>
    <property type="gene ID" value="TCM_016701"/>
</dbReference>
<reference evidence="16 17" key="1">
    <citation type="journal article" date="2013" name="Genome Biol.">
        <title>The genome sequence of the most widely cultivated cacao type and its use to identify candidate genes regulating pod color.</title>
        <authorList>
            <person name="Motamayor J.C."/>
            <person name="Mockaitis K."/>
            <person name="Schmutz J."/>
            <person name="Haiminen N."/>
            <person name="Iii D.L."/>
            <person name="Cornejo O."/>
            <person name="Findley S.D."/>
            <person name="Zheng P."/>
            <person name="Utro F."/>
            <person name="Royaert S."/>
            <person name="Saski C."/>
            <person name="Jenkins J."/>
            <person name="Podicheti R."/>
            <person name="Zhao M."/>
            <person name="Scheffler B.E."/>
            <person name="Stack J.C."/>
            <person name="Feltus F.A."/>
            <person name="Mustiga G.M."/>
            <person name="Amores F."/>
            <person name="Phillips W."/>
            <person name="Marelli J.P."/>
            <person name="May G.D."/>
            <person name="Shapiro H."/>
            <person name="Ma J."/>
            <person name="Bustamante C.D."/>
            <person name="Schnell R.J."/>
            <person name="Main D."/>
            <person name="Gilbert D."/>
            <person name="Parida L."/>
            <person name="Kuhn D.N."/>
        </authorList>
    </citation>
    <scope>NUCLEOTIDE SEQUENCE [LARGE SCALE GENOMIC DNA]</scope>
    <source>
        <strain evidence="17">cv. Matina 1-6</strain>
    </source>
</reference>
<keyword evidence="9" id="KW-0067">ATP-binding</keyword>
<proteinExistence type="predicted"/>
<dbReference type="Pfam" id="PF00069">
    <property type="entry name" value="Pkinase"/>
    <property type="match status" value="1"/>
</dbReference>
<feature type="transmembrane region" description="Helical" evidence="14">
    <location>
        <begin position="12"/>
        <end position="29"/>
    </location>
</feature>
<evidence type="ECO:0000256" key="5">
    <source>
        <dbReference type="ARBA" id="ARBA00022679"/>
    </source>
</evidence>
<keyword evidence="7" id="KW-0547">Nucleotide-binding</keyword>
<evidence type="ECO:0000256" key="3">
    <source>
        <dbReference type="ARBA" id="ARBA00022475"/>
    </source>
</evidence>
<dbReference type="InterPro" id="IPR000719">
    <property type="entry name" value="Prot_kinase_dom"/>
</dbReference>
<dbReference type="GO" id="GO:0004674">
    <property type="term" value="F:protein serine/threonine kinase activity"/>
    <property type="evidence" value="ECO:0007669"/>
    <property type="project" value="UniProtKB-KW"/>
</dbReference>
<name>A0A061GE97_THECC</name>
<protein>
    <recommendedName>
        <fullName evidence="2">non-specific serine/threonine protein kinase</fullName>
        <ecNumber evidence="2">2.7.11.1</ecNumber>
    </recommendedName>
</protein>
<comment type="subcellular location">
    <subcellularLocation>
        <location evidence="1">Cell membrane</location>
        <topology evidence="1">Single-pass membrane protein</topology>
    </subcellularLocation>
</comment>
<evidence type="ECO:0000256" key="14">
    <source>
        <dbReference type="SAM" id="Phobius"/>
    </source>
</evidence>
<evidence type="ECO:0000313" key="17">
    <source>
        <dbReference type="Proteomes" id="UP000026915"/>
    </source>
</evidence>
<dbReference type="AlphaFoldDB" id="A0A061GE97"/>
<dbReference type="PANTHER" id="PTHR47982">
    <property type="entry name" value="PROLINE-RICH RECEPTOR-LIKE PROTEIN KINASE PERK4"/>
    <property type="match status" value="1"/>
</dbReference>
<dbReference type="InParanoid" id="A0A061GE97"/>
<dbReference type="GO" id="GO:0005886">
    <property type="term" value="C:plasma membrane"/>
    <property type="evidence" value="ECO:0000318"/>
    <property type="project" value="GO_Central"/>
</dbReference>
<keyword evidence="6 14" id="KW-0812">Transmembrane</keyword>
<evidence type="ECO:0000256" key="4">
    <source>
        <dbReference type="ARBA" id="ARBA00022527"/>
    </source>
</evidence>
<evidence type="ECO:0000313" key="16">
    <source>
        <dbReference type="EMBL" id="EOY25369.1"/>
    </source>
</evidence>
<evidence type="ECO:0000256" key="13">
    <source>
        <dbReference type="ARBA" id="ARBA00048679"/>
    </source>
</evidence>
<keyword evidence="5" id="KW-0808">Transferase</keyword>
<evidence type="ECO:0000256" key="8">
    <source>
        <dbReference type="ARBA" id="ARBA00022777"/>
    </source>
</evidence>
<keyword evidence="3" id="KW-1003">Cell membrane</keyword>
<keyword evidence="4" id="KW-0723">Serine/threonine-protein kinase</keyword>
<comment type="catalytic activity">
    <reaction evidence="12">
        <text>L-threonyl-[protein] + ATP = O-phospho-L-threonyl-[protein] + ADP + H(+)</text>
        <dbReference type="Rhea" id="RHEA:46608"/>
        <dbReference type="Rhea" id="RHEA-COMP:11060"/>
        <dbReference type="Rhea" id="RHEA-COMP:11605"/>
        <dbReference type="ChEBI" id="CHEBI:15378"/>
        <dbReference type="ChEBI" id="CHEBI:30013"/>
        <dbReference type="ChEBI" id="CHEBI:30616"/>
        <dbReference type="ChEBI" id="CHEBI:61977"/>
        <dbReference type="ChEBI" id="CHEBI:456216"/>
        <dbReference type="EC" id="2.7.11.1"/>
    </reaction>
</comment>
<dbReference type="GO" id="GO:0005524">
    <property type="term" value="F:ATP binding"/>
    <property type="evidence" value="ECO:0007669"/>
    <property type="project" value="UniProtKB-KW"/>
</dbReference>
<dbReference type="EMBL" id="CM001881">
    <property type="protein sequence ID" value="EOY25369.1"/>
    <property type="molecule type" value="Genomic_DNA"/>
</dbReference>
<evidence type="ECO:0000256" key="11">
    <source>
        <dbReference type="ARBA" id="ARBA00023136"/>
    </source>
</evidence>
<evidence type="ECO:0000256" key="6">
    <source>
        <dbReference type="ARBA" id="ARBA00022692"/>
    </source>
</evidence>
<dbReference type="InterPro" id="IPR008271">
    <property type="entry name" value="Ser/Thr_kinase_AS"/>
</dbReference>
<dbReference type="Gene3D" id="1.10.510.10">
    <property type="entry name" value="Transferase(Phosphotransferase) domain 1"/>
    <property type="match status" value="1"/>
</dbReference>
<dbReference type="eggNOG" id="KOG1187">
    <property type="taxonomic scope" value="Eukaryota"/>
</dbReference>